<dbReference type="AlphaFoldDB" id="X0TLY0"/>
<sequence length="310" mass="35899">MGRKKRRKKTYYWNNIWRKPSSLTHKELLEQLDPLLVQFKRVDEIVVKVAQGEGHVADLVDLERILKEPIQMPCSQGKPIILAQPTTVWSELSSLSRDLHLEIHSIKGQYPCYLLCRVSTGWDTPDTVLEQLYVSSQNDFFPDKRFTILLRNGRSRTFLYLSPFREKLKEHLAKAWTEIPDEDECDEILETIAKLVLAAAWYEDQRLPFFVADIFELKHFRSALELVAFVLGSDLYQVASEIQDGNKIVIDFFNHIYENLPLARLLEWLNCHGAGNSSDLESAARKDFAELNRAFSTFLSSTDMLCDLEE</sequence>
<comment type="caution">
    <text evidence="1">The sequence shown here is derived from an EMBL/GenBank/DDBJ whole genome shotgun (WGS) entry which is preliminary data.</text>
</comment>
<feature type="non-terminal residue" evidence="1">
    <location>
        <position position="310"/>
    </location>
</feature>
<protein>
    <submittedName>
        <fullName evidence="1">Uncharacterized protein</fullName>
    </submittedName>
</protein>
<gene>
    <name evidence="1" type="ORF">S01H1_11146</name>
</gene>
<reference evidence="1" key="1">
    <citation type="journal article" date="2014" name="Front. Microbiol.">
        <title>High frequency of phylogenetically diverse reductive dehalogenase-homologous genes in deep subseafloor sedimentary metagenomes.</title>
        <authorList>
            <person name="Kawai M."/>
            <person name="Futagami T."/>
            <person name="Toyoda A."/>
            <person name="Takaki Y."/>
            <person name="Nishi S."/>
            <person name="Hori S."/>
            <person name="Arai W."/>
            <person name="Tsubouchi T."/>
            <person name="Morono Y."/>
            <person name="Uchiyama I."/>
            <person name="Ito T."/>
            <person name="Fujiyama A."/>
            <person name="Inagaki F."/>
            <person name="Takami H."/>
        </authorList>
    </citation>
    <scope>NUCLEOTIDE SEQUENCE</scope>
    <source>
        <strain evidence="1">Expedition CK06-06</strain>
    </source>
</reference>
<accession>X0TLY0</accession>
<evidence type="ECO:0000313" key="1">
    <source>
        <dbReference type="EMBL" id="GAF77085.1"/>
    </source>
</evidence>
<dbReference type="EMBL" id="BARS01005682">
    <property type="protein sequence ID" value="GAF77085.1"/>
    <property type="molecule type" value="Genomic_DNA"/>
</dbReference>
<name>X0TLY0_9ZZZZ</name>
<proteinExistence type="predicted"/>
<organism evidence="1">
    <name type="scientific">marine sediment metagenome</name>
    <dbReference type="NCBI Taxonomy" id="412755"/>
    <lineage>
        <taxon>unclassified sequences</taxon>
        <taxon>metagenomes</taxon>
        <taxon>ecological metagenomes</taxon>
    </lineage>
</organism>